<dbReference type="EMBL" id="CP000681">
    <property type="protein sequence ID" value="ABP77086.1"/>
    <property type="molecule type" value="Genomic_DNA"/>
</dbReference>
<dbReference type="HOGENOM" id="CLU_567295_0_0_6"/>
<sequence>MESGNPKDEMLIRQVKSAIAGHDFKRARKVLEYYLYEETGTPRIWEFYGNILKKLGKLDKARDAFLRRDELRRDDFVFEPTVDEYIHAADLDYLDNQQLNYTHDQYIYGMEEQVAPIFSSEHSSLVNEQPHTSSIYVNNGSIPQEANTSDAVSLHFGEQPVEDDIKDEISTVTFEVNDEVTFNDCAEIDAGSAVDDVITIDMCSDADRYSDIYDVATDPAAELLLDEVIGVNDNYFIDPDDLIESEAESADFYAEDHITIEQRAVQLAAAFIARHNWPHSTLDLLTDIFSVKSYGAVVKFLNFYADAGMQPEVLRSAKFLRDTWQQLSKYWINFYRNGESDASYSNFSWAQSLRFVTIVSQCQNGLSDDDVFLENLDSIYDRWFNSQSLRRSYRAFAKYLNATLDQLEKDDVLYEYEAGFGSMYTARELDFSDIGDIDFNDQELIRELELYGYSIERSEFRNMRFCQDVIYDDEYYQLNRN</sequence>
<reference evidence="1" key="1">
    <citation type="submission" date="2007-04" db="EMBL/GenBank/DDBJ databases">
        <title>Complete sequence of Shewanella putrefaciens CN-32.</title>
        <authorList>
            <consortium name="US DOE Joint Genome Institute"/>
            <person name="Copeland A."/>
            <person name="Lucas S."/>
            <person name="Lapidus A."/>
            <person name="Barry K."/>
            <person name="Detter J.C."/>
            <person name="Glavina del Rio T."/>
            <person name="Hammon N."/>
            <person name="Israni S."/>
            <person name="Dalin E."/>
            <person name="Tice H."/>
            <person name="Pitluck S."/>
            <person name="Chain P."/>
            <person name="Malfatti S."/>
            <person name="Shin M."/>
            <person name="Vergez L."/>
            <person name="Schmutz J."/>
            <person name="Larimer F."/>
            <person name="Land M."/>
            <person name="Hauser L."/>
            <person name="Kyrpides N."/>
            <person name="Mikhailova N."/>
            <person name="Romine M.F."/>
            <person name="Fredrickson J."/>
            <person name="Tiedje J."/>
            <person name="Richardson P."/>
        </authorList>
    </citation>
    <scope>NUCLEOTIDE SEQUENCE [LARGE SCALE GENOMIC DNA]</scope>
    <source>
        <strain evidence="1">CN-32</strain>
    </source>
</reference>
<accession>A4YAV3</accession>
<dbReference type="KEGG" id="spc:Sputcn32_3375"/>
<name>A4YAV3_SHEPC</name>
<dbReference type="eggNOG" id="ENOG5031A18">
    <property type="taxonomic scope" value="Bacteria"/>
</dbReference>
<dbReference type="AlphaFoldDB" id="A4YAV3"/>
<gene>
    <name evidence="1" type="ordered locus">Sputcn32_3375</name>
</gene>
<protein>
    <submittedName>
        <fullName evidence="1">Uncharacterized protein</fullName>
    </submittedName>
</protein>
<proteinExistence type="predicted"/>
<evidence type="ECO:0000313" key="1">
    <source>
        <dbReference type="EMBL" id="ABP77086.1"/>
    </source>
</evidence>
<organism evidence="1">
    <name type="scientific">Shewanella putrefaciens (strain CN-32 / ATCC BAA-453)</name>
    <dbReference type="NCBI Taxonomy" id="319224"/>
    <lineage>
        <taxon>Bacteria</taxon>
        <taxon>Pseudomonadati</taxon>
        <taxon>Pseudomonadota</taxon>
        <taxon>Gammaproteobacteria</taxon>
        <taxon>Alteromonadales</taxon>
        <taxon>Shewanellaceae</taxon>
        <taxon>Shewanella</taxon>
    </lineage>
</organism>